<gene>
    <name evidence="2" type="ORF">HA50_27335</name>
</gene>
<accession>A0A1X1EMP5</accession>
<evidence type="ECO:0000313" key="3">
    <source>
        <dbReference type="Proteomes" id="UP000193749"/>
    </source>
</evidence>
<sequence length="140" mass="16407">MQTLTDAVLVTRDARLSFLPALFSDDFVRAELNIYAYADRYIQDYDGAEWLFYTLPDGGGYLAPDVPRVTVWNPDNWFEQEMSADAAGIFITEMVLNHRCWMYSHHDEEELCGHFLERYEQLMAFVETHTERDLILRALD</sequence>
<dbReference type="InterPro" id="IPR042297">
    <property type="entry name" value="Antirestriction_sf"/>
</dbReference>
<organism evidence="2 3">
    <name type="scientific">Pantoea cypripedii</name>
    <name type="common">Pectobacterium cypripedii</name>
    <name type="synonym">Erwinia cypripedii</name>
    <dbReference type="NCBI Taxonomy" id="55209"/>
    <lineage>
        <taxon>Bacteria</taxon>
        <taxon>Pseudomonadati</taxon>
        <taxon>Pseudomonadota</taxon>
        <taxon>Gammaproteobacteria</taxon>
        <taxon>Enterobacterales</taxon>
        <taxon>Erwiniaceae</taxon>
        <taxon>Pantoea</taxon>
    </lineage>
</organism>
<keyword evidence="3" id="KW-1185">Reference proteome</keyword>
<evidence type="ECO:0000256" key="1">
    <source>
        <dbReference type="ARBA" id="ARBA00008618"/>
    </source>
</evidence>
<reference evidence="2 3" key="1">
    <citation type="journal article" date="2017" name="Antonie Van Leeuwenhoek">
        <title>Phylogenomic resolution of the bacterial genus Pantoea and its relationship with Erwinia and Tatumella.</title>
        <authorList>
            <person name="Palmer M."/>
            <person name="Steenkamp E.T."/>
            <person name="Coetzee M.P."/>
            <person name="Chan W.Y."/>
            <person name="van Zyl E."/>
            <person name="De Maayer P."/>
            <person name="Coutinho T.A."/>
            <person name="Blom J."/>
            <person name="Smits T.H."/>
            <person name="Duffy B."/>
            <person name="Venter S.N."/>
        </authorList>
    </citation>
    <scope>NUCLEOTIDE SEQUENCE [LARGE SCALE GENOMIC DNA]</scope>
    <source>
        <strain evidence="2 3">LMG 2657</strain>
    </source>
</reference>
<dbReference type="Gene3D" id="3.30.70.3580">
    <property type="entry name" value="Antirestriction protein"/>
    <property type="match status" value="1"/>
</dbReference>
<dbReference type="OrthoDB" id="1164967at2"/>
<dbReference type="Proteomes" id="UP000193749">
    <property type="component" value="Unassembled WGS sequence"/>
</dbReference>
<name>A0A1X1EMP5_PANCY</name>
<evidence type="ECO:0000313" key="2">
    <source>
        <dbReference type="EMBL" id="ORM90248.1"/>
    </source>
</evidence>
<dbReference type="AlphaFoldDB" id="A0A1X1EMP5"/>
<dbReference type="Pfam" id="PF03230">
    <property type="entry name" value="Antirestrict"/>
    <property type="match status" value="1"/>
</dbReference>
<protein>
    <submittedName>
        <fullName evidence="2">Antirestriction protein</fullName>
    </submittedName>
</protein>
<comment type="caution">
    <text evidence="2">The sequence shown here is derived from an EMBL/GenBank/DDBJ whole genome shotgun (WGS) entry which is preliminary data.</text>
</comment>
<comment type="similarity">
    <text evidence="1">Belongs to the antirestriction protein family.</text>
</comment>
<dbReference type="EMBL" id="MLJI01000002">
    <property type="protein sequence ID" value="ORM90248.1"/>
    <property type="molecule type" value="Genomic_DNA"/>
</dbReference>
<dbReference type="STRING" id="55209.HA50_27335"/>
<dbReference type="InterPro" id="IPR004914">
    <property type="entry name" value="Antirestrict"/>
</dbReference>
<dbReference type="RefSeq" id="WP_084880056.1">
    <property type="nucleotide sequence ID" value="NZ_JAGGMY010000003.1"/>
</dbReference>
<proteinExistence type="inferred from homology"/>